<dbReference type="AlphaFoldDB" id="A0A292Q1X7"/>
<evidence type="ECO:0000256" key="1">
    <source>
        <dbReference type="SAM" id="MobiDB-lite"/>
    </source>
</evidence>
<name>A0A292Q1X7_9PEZI</name>
<evidence type="ECO:0000313" key="2">
    <source>
        <dbReference type="EMBL" id="CUS12710.1"/>
    </source>
</evidence>
<keyword evidence="3" id="KW-1185">Reference proteome</keyword>
<proteinExistence type="predicted"/>
<sequence>MRIRGLISPAEGLLTAVLGNLPPSHVRSRARRLLDRVAIFNMNEKAIMARVERIWRLKGSPGLDCQSFEVNDAEEGEEEAEADDEEIEGEEERFVASNRKTNAAQLNNITEKLRVKRRIWHCHHTAPFPKRQRSYTQTPPPPLPPALGQSHVPPPAQGLQPGK</sequence>
<evidence type="ECO:0000313" key="3">
    <source>
        <dbReference type="Proteomes" id="UP001412239"/>
    </source>
</evidence>
<feature type="region of interest" description="Disordered" evidence="1">
    <location>
        <begin position="71"/>
        <end position="99"/>
    </location>
</feature>
<feature type="region of interest" description="Disordered" evidence="1">
    <location>
        <begin position="125"/>
        <end position="163"/>
    </location>
</feature>
<reference evidence="2" key="1">
    <citation type="submission" date="2015-10" db="EMBL/GenBank/DDBJ databases">
        <authorList>
            <person name="Regsiter A."/>
            <person name="william w."/>
        </authorList>
    </citation>
    <scope>NUCLEOTIDE SEQUENCE</scope>
    <source>
        <strain evidence="2">Montdore</strain>
    </source>
</reference>
<organism evidence="2 3">
    <name type="scientific">Tuber aestivum</name>
    <name type="common">summer truffle</name>
    <dbReference type="NCBI Taxonomy" id="59557"/>
    <lineage>
        <taxon>Eukaryota</taxon>
        <taxon>Fungi</taxon>
        <taxon>Dikarya</taxon>
        <taxon>Ascomycota</taxon>
        <taxon>Pezizomycotina</taxon>
        <taxon>Pezizomycetes</taxon>
        <taxon>Pezizales</taxon>
        <taxon>Tuberaceae</taxon>
        <taxon>Tuber</taxon>
    </lineage>
</organism>
<gene>
    <name evidence="2" type="ORF">GSTUAT00003203001</name>
</gene>
<protein>
    <submittedName>
        <fullName evidence="2">Uncharacterized protein</fullName>
    </submittedName>
</protein>
<dbReference type="Proteomes" id="UP001412239">
    <property type="component" value="Unassembled WGS sequence"/>
</dbReference>
<feature type="compositionally biased region" description="Acidic residues" evidence="1">
    <location>
        <begin position="71"/>
        <end position="91"/>
    </location>
</feature>
<dbReference type="EMBL" id="LN890986">
    <property type="protein sequence ID" value="CUS12710.1"/>
    <property type="molecule type" value="Genomic_DNA"/>
</dbReference>
<accession>A0A292Q1X7</accession>